<dbReference type="AlphaFoldDB" id="A0A2C5XBR7"/>
<name>A0A2C5XBR7_9HYPO</name>
<accession>A0A2C5XBR7</accession>
<dbReference type="PROSITE" id="PS51257">
    <property type="entry name" value="PROKAR_LIPOPROTEIN"/>
    <property type="match status" value="1"/>
</dbReference>
<dbReference type="EMBL" id="NJET01000008">
    <property type="protein sequence ID" value="PHH66419.1"/>
    <property type="molecule type" value="Genomic_DNA"/>
</dbReference>
<dbReference type="OrthoDB" id="10337430at2759"/>
<proteinExistence type="predicted"/>
<evidence type="ECO:0008006" key="4">
    <source>
        <dbReference type="Google" id="ProtNLM"/>
    </source>
</evidence>
<evidence type="ECO:0000313" key="3">
    <source>
        <dbReference type="Proteomes" id="UP000226192"/>
    </source>
</evidence>
<feature type="signal peptide" evidence="1">
    <location>
        <begin position="1"/>
        <end position="18"/>
    </location>
</feature>
<feature type="chain" id="PRO_5012315895" description="Glycosyl transferase CAP10 domain-containing protein" evidence="1">
    <location>
        <begin position="19"/>
        <end position="338"/>
    </location>
</feature>
<sequence length="338" mass="39826">MGPKLLYLVLGISSLVACYDIGRHSLCLPRELHNSTKLVEQEYSFWGEEKRKFTNLTLVSLADALGWTQQEPWMELLAQAAETWNYQSPEIAAGFRNVSAVSMAKWQVTILSRTIHRNQRCLMPMDPKKPQKDRPRQSMDFFYWPGGKGWAFSQWDTPHELVADCYQPRLYKQQDLYWPFYEMGSFRMLNRTLSRIKPESPEFDFWTSLRKVMDGDWKCGEYECGDFAKGSAWVPHEAYSLRRNLLETLGTRNSFCFVWNWKRFNIFKTLYYIDVSTPMSAQEKTALRQAAETRNSVNSQKFLENYYKQEKEHWEGFWRRVHGNKTSHYSNTTAKAGN</sequence>
<evidence type="ECO:0000256" key="1">
    <source>
        <dbReference type="SAM" id="SignalP"/>
    </source>
</evidence>
<comment type="caution">
    <text evidence="2">The sequence shown here is derived from an EMBL/GenBank/DDBJ whole genome shotgun (WGS) entry which is preliminary data.</text>
</comment>
<gene>
    <name evidence="2" type="ORF">CDD81_7474</name>
</gene>
<keyword evidence="1" id="KW-0732">Signal</keyword>
<organism evidence="2 3">
    <name type="scientific">Ophiocordyceps australis</name>
    <dbReference type="NCBI Taxonomy" id="1399860"/>
    <lineage>
        <taxon>Eukaryota</taxon>
        <taxon>Fungi</taxon>
        <taxon>Dikarya</taxon>
        <taxon>Ascomycota</taxon>
        <taxon>Pezizomycotina</taxon>
        <taxon>Sordariomycetes</taxon>
        <taxon>Hypocreomycetidae</taxon>
        <taxon>Hypocreales</taxon>
        <taxon>Ophiocordycipitaceae</taxon>
        <taxon>Ophiocordyceps</taxon>
    </lineage>
</organism>
<protein>
    <recommendedName>
        <fullName evidence="4">Glycosyl transferase CAP10 domain-containing protein</fullName>
    </recommendedName>
</protein>
<reference evidence="2 3" key="1">
    <citation type="submission" date="2017-06" db="EMBL/GenBank/DDBJ databases">
        <title>Ant-infecting Ophiocordyceps genomes reveal a high diversity of potential behavioral manipulation genes and a possible major role for enterotoxins.</title>
        <authorList>
            <person name="De Bekker C."/>
            <person name="Evans H.C."/>
            <person name="Brachmann A."/>
            <person name="Hughes D.P."/>
        </authorList>
    </citation>
    <scope>NUCLEOTIDE SEQUENCE [LARGE SCALE GENOMIC DNA]</scope>
    <source>
        <strain evidence="2 3">Map64</strain>
    </source>
</reference>
<dbReference type="Proteomes" id="UP000226192">
    <property type="component" value="Unassembled WGS sequence"/>
</dbReference>
<evidence type="ECO:0000313" key="2">
    <source>
        <dbReference type="EMBL" id="PHH66419.1"/>
    </source>
</evidence>
<keyword evidence="3" id="KW-1185">Reference proteome</keyword>